<dbReference type="EMBL" id="ONZF01000005">
    <property type="protein sequence ID" value="SPJ24767.1"/>
    <property type="molecule type" value="Genomic_DNA"/>
</dbReference>
<name>A0A2R8BX68_9RHOB</name>
<proteinExistence type="predicted"/>
<accession>A0A2R8BX68</accession>
<gene>
    <name evidence="2" type="ORF">PAA8504_02605</name>
</gene>
<feature type="region of interest" description="Disordered" evidence="1">
    <location>
        <begin position="44"/>
        <end position="64"/>
    </location>
</feature>
<evidence type="ECO:0000313" key="2">
    <source>
        <dbReference type="EMBL" id="SPJ24767.1"/>
    </source>
</evidence>
<reference evidence="2 3" key="1">
    <citation type="submission" date="2018-03" db="EMBL/GenBank/DDBJ databases">
        <authorList>
            <person name="Keele B.F."/>
        </authorList>
    </citation>
    <scope>NUCLEOTIDE SEQUENCE [LARGE SCALE GENOMIC DNA]</scope>
    <source>
        <strain evidence="2 3">CECT 8504</strain>
    </source>
</reference>
<dbReference type="OrthoDB" id="5525128at2"/>
<sequence>MSFRNQVRSFIGSEDGAFTADWAMQAATVLFVGVMVLSSVDQGDRVSSRGDTHYNGFTITSQYP</sequence>
<dbReference type="RefSeq" id="WP_146190493.1">
    <property type="nucleotide sequence ID" value="NZ_ONZF01000005.1"/>
</dbReference>
<dbReference type="Proteomes" id="UP000244912">
    <property type="component" value="Unassembled WGS sequence"/>
</dbReference>
<evidence type="ECO:0000256" key="1">
    <source>
        <dbReference type="SAM" id="MobiDB-lite"/>
    </source>
</evidence>
<protein>
    <submittedName>
        <fullName evidence="2">Uncharacterized protein</fullName>
    </submittedName>
</protein>
<feature type="compositionally biased region" description="Polar residues" evidence="1">
    <location>
        <begin position="55"/>
        <end position="64"/>
    </location>
</feature>
<evidence type="ECO:0000313" key="3">
    <source>
        <dbReference type="Proteomes" id="UP000244912"/>
    </source>
</evidence>
<keyword evidence="3" id="KW-1185">Reference proteome</keyword>
<dbReference type="AlphaFoldDB" id="A0A2R8BX68"/>
<organism evidence="2 3">
    <name type="scientific">Palleronia abyssalis</name>
    <dbReference type="NCBI Taxonomy" id="1501240"/>
    <lineage>
        <taxon>Bacteria</taxon>
        <taxon>Pseudomonadati</taxon>
        <taxon>Pseudomonadota</taxon>
        <taxon>Alphaproteobacteria</taxon>
        <taxon>Rhodobacterales</taxon>
        <taxon>Roseobacteraceae</taxon>
        <taxon>Palleronia</taxon>
    </lineage>
</organism>